<dbReference type="InterPro" id="IPR035971">
    <property type="entry name" value="CBD_sf"/>
</dbReference>
<dbReference type="GO" id="GO:0030248">
    <property type="term" value="F:cellulose binding"/>
    <property type="evidence" value="ECO:0007669"/>
    <property type="project" value="InterPro"/>
</dbReference>
<reference evidence="10" key="1">
    <citation type="submission" date="2021-02" db="EMBL/GenBank/DDBJ databases">
        <title>Genome sequence Cadophora malorum strain M34.</title>
        <authorList>
            <person name="Stefanovic E."/>
            <person name="Vu D."/>
            <person name="Scully C."/>
            <person name="Dijksterhuis J."/>
            <person name="Roader J."/>
            <person name="Houbraken J."/>
        </authorList>
    </citation>
    <scope>NUCLEOTIDE SEQUENCE</scope>
    <source>
        <strain evidence="10">M34</strain>
    </source>
</reference>
<dbReference type="InterPro" id="IPR018087">
    <property type="entry name" value="Glyco_hydro_5_CS"/>
</dbReference>
<evidence type="ECO:0000256" key="4">
    <source>
        <dbReference type="ARBA" id="ARBA00022729"/>
    </source>
</evidence>
<protein>
    <recommendedName>
        <fullName evidence="3">cellulase</fullName>
        <ecNumber evidence="3">3.2.1.4</ecNumber>
    </recommendedName>
</protein>
<sequence>MFSKTIIAASLLAAKAAATIFYAGVAESGGEFGVYSASATPGTGLPGRFGVDYAFINKAAIDVYVDQNKVNLFRVAFLLERMCPLSYGLGAKFNETHFQEFADAVNYITVTKGAYCILDPHNYMRYNNPSQQPMTGSIIGDTSDVTAATTAQFAAFWGELASRFKSNEKVIFGLMNEPHDMDNNLVLTNDQAAINAIRAVGAYQLILAPGGGWTGGHSWTESYTGNSPANSEVMFKITDPVNNTAFDIHEYLDVDFSGGHAVCSQPAASNLASVTAWLKTYGFKAMITEFGAANGTQCATYLTDMVNYMAANDVYIGWTAWAAGPFWGTYSPCCSDSQQWGSLEPGSLAADGSPGLYTTVWQKLIQPLLPTSLQKTGISNVKGPGGVVGPISSSTIKTSTVVSTSSIKSSSITSTKVSTTNTKSATSSSTEASSTASAVPLYGQCGGGGATAPWTLPCVAGSTCKFVNDWYSQCL</sequence>
<comment type="similarity">
    <text evidence="2 7">Belongs to the glycosyl hydrolase 5 (cellulase A) family.</text>
</comment>
<dbReference type="InterPro" id="IPR000254">
    <property type="entry name" value="CBD"/>
</dbReference>
<evidence type="ECO:0000259" key="9">
    <source>
        <dbReference type="PROSITE" id="PS51164"/>
    </source>
</evidence>
<evidence type="ECO:0000256" key="2">
    <source>
        <dbReference type="ARBA" id="ARBA00005641"/>
    </source>
</evidence>
<evidence type="ECO:0000256" key="5">
    <source>
        <dbReference type="ARBA" id="ARBA00022801"/>
    </source>
</evidence>
<evidence type="ECO:0000313" key="10">
    <source>
        <dbReference type="EMBL" id="KAG4425037.1"/>
    </source>
</evidence>
<evidence type="ECO:0000256" key="3">
    <source>
        <dbReference type="ARBA" id="ARBA00012601"/>
    </source>
</evidence>
<dbReference type="PROSITE" id="PS00659">
    <property type="entry name" value="GLYCOSYL_HYDROL_F5"/>
    <property type="match status" value="1"/>
</dbReference>
<dbReference type="Proteomes" id="UP000664132">
    <property type="component" value="Unassembled WGS sequence"/>
</dbReference>
<dbReference type="Pfam" id="PF00734">
    <property type="entry name" value="CBM_1"/>
    <property type="match status" value="1"/>
</dbReference>
<keyword evidence="4 8" id="KW-0732">Signal</keyword>
<evidence type="ECO:0000256" key="1">
    <source>
        <dbReference type="ARBA" id="ARBA00000966"/>
    </source>
</evidence>
<dbReference type="GO" id="GO:0005576">
    <property type="term" value="C:extracellular region"/>
    <property type="evidence" value="ECO:0007669"/>
    <property type="project" value="InterPro"/>
</dbReference>
<comment type="catalytic activity">
    <reaction evidence="1">
        <text>Endohydrolysis of (1-&gt;4)-beta-D-glucosidic linkages in cellulose, lichenin and cereal beta-D-glucans.</text>
        <dbReference type="EC" id="3.2.1.4"/>
    </reaction>
</comment>
<name>A0A8H7WHT6_9HELO</name>
<dbReference type="GO" id="GO:0009251">
    <property type="term" value="P:glucan catabolic process"/>
    <property type="evidence" value="ECO:0007669"/>
    <property type="project" value="TreeGrafter"/>
</dbReference>
<keyword evidence="5 7" id="KW-0378">Hydrolase</keyword>
<dbReference type="EMBL" id="JAFJYH010000014">
    <property type="protein sequence ID" value="KAG4425037.1"/>
    <property type="molecule type" value="Genomic_DNA"/>
</dbReference>
<organism evidence="10 11">
    <name type="scientific">Cadophora malorum</name>
    <dbReference type="NCBI Taxonomy" id="108018"/>
    <lineage>
        <taxon>Eukaryota</taxon>
        <taxon>Fungi</taxon>
        <taxon>Dikarya</taxon>
        <taxon>Ascomycota</taxon>
        <taxon>Pezizomycotina</taxon>
        <taxon>Leotiomycetes</taxon>
        <taxon>Helotiales</taxon>
        <taxon>Ploettnerulaceae</taxon>
        <taxon>Cadophora</taxon>
    </lineage>
</organism>
<dbReference type="GO" id="GO:0008810">
    <property type="term" value="F:cellulase activity"/>
    <property type="evidence" value="ECO:0007669"/>
    <property type="project" value="UniProtKB-EC"/>
</dbReference>
<evidence type="ECO:0000256" key="8">
    <source>
        <dbReference type="SAM" id="SignalP"/>
    </source>
</evidence>
<dbReference type="SUPFAM" id="SSF51445">
    <property type="entry name" value="(Trans)glycosidases"/>
    <property type="match status" value="1"/>
</dbReference>
<feature type="signal peptide" evidence="8">
    <location>
        <begin position="1"/>
        <end position="18"/>
    </location>
</feature>
<feature type="chain" id="PRO_5034749058" description="cellulase" evidence="8">
    <location>
        <begin position="19"/>
        <end position="475"/>
    </location>
</feature>
<evidence type="ECO:0000313" key="11">
    <source>
        <dbReference type="Proteomes" id="UP000664132"/>
    </source>
</evidence>
<dbReference type="PANTHER" id="PTHR34142:SF1">
    <property type="entry name" value="GLYCOSIDE HYDROLASE FAMILY 5 DOMAIN-CONTAINING PROTEIN"/>
    <property type="match status" value="1"/>
</dbReference>
<proteinExistence type="inferred from homology"/>
<dbReference type="OrthoDB" id="5823761at2759"/>
<feature type="domain" description="CBM1" evidence="9">
    <location>
        <begin position="437"/>
        <end position="475"/>
    </location>
</feature>
<dbReference type="EC" id="3.2.1.4" evidence="3"/>
<dbReference type="InterPro" id="IPR017853">
    <property type="entry name" value="GH"/>
</dbReference>
<evidence type="ECO:0000256" key="7">
    <source>
        <dbReference type="RuleBase" id="RU361153"/>
    </source>
</evidence>
<keyword evidence="11" id="KW-1185">Reference proteome</keyword>
<comment type="caution">
    <text evidence="10">The sequence shown here is derived from an EMBL/GenBank/DDBJ whole genome shotgun (WGS) entry which is preliminary data.</text>
</comment>
<accession>A0A8H7WHT6</accession>
<dbReference type="InterPro" id="IPR001547">
    <property type="entry name" value="Glyco_hydro_5"/>
</dbReference>
<dbReference type="SUPFAM" id="SSF57180">
    <property type="entry name" value="Cellulose-binding domain"/>
    <property type="match status" value="1"/>
</dbReference>
<dbReference type="PROSITE" id="PS51164">
    <property type="entry name" value="CBM1_2"/>
    <property type="match status" value="1"/>
</dbReference>
<dbReference type="Gene3D" id="3.20.20.80">
    <property type="entry name" value="Glycosidases"/>
    <property type="match status" value="1"/>
</dbReference>
<gene>
    <name evidence="10" type="ORF">IFR04_001807</name>
</gene>
<dbReference type="PANTHER" id="PTHR34142">
    <property type="entry name" value="ENDO-BETA-1,4-GLUCANASE A"/>
    <property type="match status" value="1"/>
</dbReference>
<evidence type="ECO:0000256" key="6">
    <source>
        <dbReference type="ARBA" id="ARBA00023295"/>
    </source>
</evidence>
<dbReference type="AlphaFoldDB" id="A0A8H7WHT6"/>
<dbReference type="Pfam" id="PF00150">
    <property type="entry name" value="Cellulase"/>
    <property type="match status" value="1"/>
</dbReference>
<dbReference type="SMART" id="SM00236">
    <property type="entry name" value="fCBD"/>
    <property type="match status" value="1"/>
</dbReference>
<keyword evidence="6 7" id="KW-0326">Glycosidase</keyword>